<keyword evidence="1" id="KW-0812">Transmembrane</keyword>
<feature type="transmembrane region" description="Helical" evidence="1">
    <location>
        <begin position="6"/>
        <end position="23"/>
    </location>
</feature>
<keyword evidence="3" id="KW-1185">Reference proteome</keyword>
<dbReference type="EMBL" id="BOVJ01000042">
    <property type="protein sequence ID" value="GIQ62790.1"/>
    <property type="molecule type" value="Genomic_DNA"/>
</dbReference>
<evidence type="ECO:0000313" key="2">
    <source>
        <dbReference type="EMBL" id="GIQ62790.1"/>
    </source>
</evidence>
<feature type="transmembrane region" description="Helical" evidence="1">
    <location>
        <begin position="30"/>
        <end position="63"/>
    </location>
</feature>
<evidence type="ECO:0000256" key="1">
    <source>
        <dbReference type="SAM" id="Phobius"/>
    </source>
</evidence>
<proteinExistence type="predicted"/>
<evidence type="ECO:0000313" key="3">
    <source>
        <dbReference type="Proteomes" id="UP000680304"/>
    </source>
</evidence>
<keyword evidence="1" id="KW-0472">Membrane</keyword>
<dbReference type="RefSeq" id="WP_213528120.1">
    <property type="nucleotide sequence ID" value="NZ_BOVJ01000042.1"/>
</dbReference>
<name>A0ABQ4N3N8_9BACL</name>
<organism evidence="2 3">
    <name type="scientific">Paenibacillus cisolokensis</name>
    <dbReference type="NCBI Taxonomy" id="1658519"/>
    <lineage>
        <taxon>Bacteria</taxon>
        <taxon>Bacillati</taxon>
        <taxon>Bacillota</taxon>
        <taxon>Bacilli</taxon>
        <taxon>Bacillales</taxon>
        <taxon>Paenibacillaceae</taxon>
        <taxon>Paenibacillus</taxon>
    </lineage>
</organism>
<keyword evidence="1" id="KW-1133">Transmembrane helix</keyword>
<reference evidence="2 3" key="1">
    <citation type="submission" date="2021-04" db="EMBL/GenBank/DDBJ databases">
        <title>Draft genome sequence of Paenibacillus cisolokensis, LC2-13A.</title>
        <authorList>
            <person name="Uke A."/>
            <person name="Chhe C."/>
            <person name="Baramee S."/>
            <person name="Kosugi A."/>
        </authorList>
    </citation>
    <scope>NUCLEOTIDE SEQUENCE [LARGE SCALE GENOMIC DNA]</scope>
    <source>
        <strain evidence="2 3">LC2-13A</strain>
    </source>
</reference>
<sequence length="70" mass="8077">MNMLTFHIWFVPLIGVVLFRLLQKKHIRDAVVFLAVSSVGYGLWLCIVNQRPFIITIFLASIIEAIKKSF</sequence>
<comment type="caution">
    <text evidence="2">The sequence shown here is derived from an EMBL/GenBank/DDBJ whole genome shotgun (WGS) entry which is preliminary data.</text>
</comment>
<protein>
    <submittedName>
        <fullName evidence="2">Uncharacterized protein</fullName>
    </submittedName>
</protein>
<dbReference type="Proteomes" id="UP000680304">
    <property type="component" value="Unassembled WGS sequence"/>
</dbReference>
<gene>
    <name evidence="2" type="ORF">PACILC2_13580</name>
</gene>
<accession>A0ABQ4N3N8</accession>